<dbReference type="InterPro" id="IPR046450">
    <property type="entry name" value="PA_dom_sf"/>
</dbReference>
<dbReference type="SUPFAM" id="SSF52025">
    <property type="entry name" value="PA domain"/>
    <property type="match status" value="1"/>
</dbReference>
<dbReference type="Gene3D" id="3.50.30.30">
    <property type="match status" value="1"/>
</dbReference>
<evidence type="ECO:0000256" key="2">
    <source>
        <dbReference type="ARBA" id="ARBA00022670"/>
    </source>
</evidence>
<keyword evidence="2 8" id="KW-0645">Protease</keyword>
<dbReference type="FunFam" id="3.50.30.30:FF:000005">
    <property type="entry name" value="subtilisin-like protease SBT1.5"/>
    <property type="match status" value="1"/>
</dbReference>
<feature type="domain" description="PA" evidence="12">
    <location>
        <begin position="395"/>
        <end position="469"/>
    </location>
</feature>
<feature type="active site" description="Charge relay system" evidence="7 8">
    <location>
        <position position="217"/>
    </location>
</feature>
<evidence type="ECO:0000256" key="10">
    <source>
        <dbReference type="SAM" id="SignalP"/>
    </source>
</evidence>
<reference evidence="15 16" key="1">
    <citation type="submission" date="2018-04" db="EMBL/GenBank/DDBJ databases">
        <authorList>
            <person name="Vogel A."/>
        </authorList>
    </citation>
    <scope>NUCLEOTIDE SEQUENCE [LARGE SCALE GENOMIC DNA]</scope>
</reference>
<dbReference type="InterPro" id="IPR003137">
    <property type="entry name" value="PA_domain"/>
</dbReference>
<dbReference type="InterPro" id="IPR010259">
    <property type="entry name" value="S8pro/Inhibitor_I9"/>
</dbReference>
<dbReference type="InterPro" id="IPR045051">
    <property type="entry name" value="SBT"/>
</dbReference>
<evidence type="ECO:0000256" key="9">
    <source>
        <dbReference type="SAM" id="MobiDB-lite"/>
    </source>
</evidence>
<accession>A0A484NRB3</accession>
<dbReference type="InterPro" id="IPR023828">
    <property type="entry name" value="Peptidase_S8_Ser-AS"/>
</dbReference>
<dbReference type="PROSITE" id="PS00138">
    <property type="entry name" value="SUBTILASE_SER"/>
    <property type="match status" value="1"/>
</dbReference>
<feature type="compositionally biased region" description="Basic and acidic residues" evidence="9">
    <location>
        <begin position="203"/>
        <end position="218"/>
    </location>
</feature>
<dbReference type="Gene3D" id="3.30.70.80">
    <property type="entry name" value="Peptidase S8 propeptide/proteinase inhibitor I9"/>
    <property type="match status" value="1"/>
</dbReference>
<evidence type="ECO:0000256" key="3">
    <source>
        <dbReference type="ARBA" id="ARBA00022729"/>
    </source>
</evidence>
<evidence type="ECO:0000259" key="14">
    <source>
        <dbReference type="Pfam" id="PF17766"/>
    </source>
</evidence>
<dbReference type="GO" id="GO:0006508">
    <property type="term" value="P:proteolysis"/>
    <property type="evidence" value="ECO:0007669"/>
    <property type="project" value="UniProtKB-KW"/>
</dbReference>
<dbReference type="SUPFAM" id="SSF52743">
    <property type="entry name" value="Subtilisin-like"/>
    <property type="match status" value="1"/>
</dbReference>
<evidence type="ECO:0000313" key="15">
    <source>
        <dbReference type="EMBL" id="VFR02505.1"/>
    </source>
</evidence>
<dbReference type="Gene3D" id="2.60.40.2310">
    <property type="match status" value="1"/>
</dbReference>
<evidence type="ECO:0000259" key="13">
    <source>
        <dbReference type="Pfam" id="PF05922"/>
    </source>
</evidence>
<dbReference type="EMBL" id="OOIL02006828">
    <property type="protein sequence ID" value="VFR02505.1"/>
    <property type="molecule type" value="Genomic_DNA"/>
</dbReference>
<dbReference type="PRINTS" id="PR00723">
    <property type="entry name" value="SUBTILISIN"/>
</dbReference>
<dbReference type="InterPro" id="IPR000209">
    <property type="entry name" value="Peptidase_S8/S53_dom"/>
</dbReference>
<name>A0A484NRB3_9ASTE</name>
<keyword evidence="6" id="KW-0325">Glycoprotein</keyword>
<evidence type="ECO:0000259" key="12">
    <source>
        <dbReference type="Pfam" id="PF02225"/>
    </source>
</evidence>
<gene>
    <name evidence="15" type="ORF">CCAM_LOCUS44280</name>
</gene>
<evidence type="ECO:0000256" key="6">
    <source>
        <dbReference type="ARBA" id="ARBA00023180"/>
    </source>
</evidence>
<dbReference type="PANTHER" id="PTHR10795">
    <property type="entry name" value="PROPROTEIN CONVERTASE SUBTILISIN/KEXIN"/>
    <property type="match status" value="1"/>
</dbReference>
<feature type="active site" description="Charge relay system" evidence="7 8">
    <location>
        <position position="558"/>
    </location>
</feature>
<evidence type="ECO:0000256" key="5">
    <source>
        <dbReference type="ARBA" id="ARBA00022825"/>
    </source>
</evidence>
<evidence type="ECO:0000259" key="11">
    <source>
        <dbReference type="Pfam" id="PF00082"/>
    </source>
</evidence>
<feature type="domain" description="Subtilisin-like protease fibronectin type-III" evidence="14">
    <location>
        <begin position="675"/>
        <end position="786"/>
    </location>
</feature>
<dbReference type="InterPro" id="IPR034197">
    <property type="entry name" value="Peptidases_S8_3"/>
</dbReference>
<evidence type="ECO:0008006" key="17">
    <source>
        <dbReference type="Google" id="ProtNLM"/>
    </source>
</evidence>
<dbReference type="Pfam" id="PF17766">
    <property type="entry name" value="fn3_6"/>
    <property type="match status" value="1"/>
</dbReference>
<dbReference type="Pfam" id="PF00082">
    <property type="entry name" value="Peptidase_S8"/>
    <property type="match status" value="1"/>
</dbReference>
<feature type="region of interest" description="Disordered" evidence="9">
    <location>
        <begin position="201"/>
        <end position="228"/>
    </location>
</feature>
<feature type="signal peptide" evidence="10">
    <location>
        <begin position="1"/>
        <end position="22"/>
    </location>
</feature>
<keyword evidence="5 8" id="KW-0720">Serine protease</keyword>
<sequence length="790" mass="82396">MEESKMVPRIFLLLLLSHFCVGKQYYIVMFDNDYAAAMTEEFGDAAGGYSATLASVSESATLVYTYSQVMNGFSAPMTAAEAAVLGGKPGVLSVIPDRVYQVHTTRTPVFLEMDKVLNLFSRTPSTGYNYNASALSDVVIGVLDTGVWPESESFADAGMLAVPSSWRGGCQTGTNFGNSSCNKKLIGAKYFSKGYKAMANNARPEEESLSPRDDDGHGTHTGSTAAGSHVPGASLFGYASGTASGMAPQARLAAYKVCWKSGCIGSDILAAMEEAIKDNVNILSLSLGGTGGAAGYQWDPIAIGAFSAMAKGIFVSCSAGNSGPTQFTLSNVAPWITTVGAGTLDRDFPADVEVVGAAKYRGVSIYSASNKSLPQSATGRPLIYAGDASGNTTAGKLCLNGSLIPEKVSGKIVLCDRGISARVEKGYVVKEAGGMGMVLANDQASGDGLVVDAHILPATLVGYKDGLNIKDYLMKNNGSAKATILFGGTKVGGGVQQPSPVVASFSSRGPNPVDPQILKPDLIAPGVNILAAWTGKAGPTGLPIDTRRVNFSIESGTSMACPHVSGIAAVLKAAHRDWSPAAIRSALMTTAYSAYRDGTTGLVDAATGTQATPFDYGSGHVDPLSAIDPGLVYDISARDYADSLCATGYDPKSMKAITGGGYPCDPKKKNNAAGDLNYPSFAVVFDASLSTEEKKQTRTLTSVRPGAEMYTAMVTVPVNSSVKVVVSPSALSFSGIGDKKTYTVSFMSLAKKKVAKGMMESYFGRIEWVSKSKDGKTMTRVASPVAMSWE</sequence>
<keyword evidence="4 8" id="KW-0378">Hydrolase</keyword>
<dbReference type="Gene3D" id="3.40.50.200">
    <property type="entry name" value="Peptidase S8/S53 domain"/>
    <property type="match status" value="1"/>
</dbReference>
<dbReference type="InterPro" id="IPR041469">
    <property type="entry name" value="Subtilisin-like_FN3"/>
</dbReference>
<evidence type="ECO:0000256" key="1">
    <source>
        <dbReference type="ARBA" id="ARBA00011073"/>
    </source>
</evidence>
<evidence type="ECO:0000313" key="16">
    <source>
        <dbReference type="Proteomes" id="UP000595140"/>
    </source>
</evidence>
<feature type="domain" description="Peptidase S8/S53" evidence="11">
    <location>
        <begin position="137"/>
        <end position="619"/>
    </location>
</feature>
<dbReference type="CDD" id="cd04852">
    <property type="entry name" value="Peptidases_S8_3"/>
    <property type="match status" value="1"/>
</dbReference>
<dbReference type="Pfam" id="PF05922">
    <property type="entry name" value="Inhibitor_I9"/>
    <property type="match status" value="1"/>
</dbReference>
<protein>
    <recommendedName>
        <fullName evidence="17">Subtilisin-like protease fibronectin type-III domain-containing protein</fullName>
    </recommendedName>
</protein>
<dbReference type="PROSITE" id="PS51892">
    <property type="entry name" value="SUBTILASE"/>
    <property type="match status" value="1"/>
</dbReference>
<dbReference type="Proteomes" id="UP000595140">
    <property type="component" value="Unassembled WGS sequence"/>
</dbReference>
<feature type="chain" id="PRO_5019816437" description="Subtilisin-like protease fibronectin type-III domain-containing protein" evidence="10">
    <location>
        <begin position="23"/>
        <end position="790"/>
    </location>
</feature>
<dbReference type="AlphaFoldDB" id="A0A484NRB3"/>
<dbReference type="InterPro" id="IPR036852">
    <property type="entry name" value="Peptidase_S8/S53_dom_sf"/>
</dbReference>
<dbReference type="InterPro" id="IPR037045">
    <property type="entry name" value="S8pro/Inhibitor_I9_sf"/>
</dbReference>
<dbReference type="OrthoDB" id="640735at2759"/>
<evidence type="ECO:0000256" key="8">
    <source>
        <dbReference type="PROSITE-ProRule" id="PRU01240"/>
    </source>
</evidence>
<feature type="domain" description="Inhibitor I9" evidence="13">
    <location>
        <begin position="26"/>
        <end position="103"/>
    </location>
</feature>
<dbReference type="Pfam" id="PF02225">
    <property type="entry name" value="PA"/>
    <property type="match status" value="1"/>
</dbReference>
<dbReference type="CDD" id="cd02120">
    <property type="entry name" value="PA_subtilisin_like"/>
    <property type="match status" value="1"/>
</dbReference>
<dbReference type="GO" id="GO:0004252">
    <property type="term" value="F:serine-type endopeptidase activity"/>
    <property type="evidence" value="ECO:0007669"/>
    <property type="project" value="UniProtKB-UniRule"/>
</dbReference>
<comment type="similarity">
    <text evidence="1 8">Belongs to the peptidase S8 family.</text>
</comment>
<feature type="active site" description="Charge relay system" evidence="7 8">
    <location>
        <position position="144"/>
    </location>
</feature>
<evidence type="ECO:0000256" key="4">
    <source>
        <dbReference type="ARBA" id="ARBA00022801"/>
    </source>
</evidence>
<dbReference type="FunFam" id="3.40.50.200:FF:000006">
    <property type="entry name" value="Subtilisin-like protease SBT1.5"/>
    <property type="match status" value="1"/>
</dbReference>
<keyword evidence="16" id="KW-1185">Reference proteome</keyword>
<keyword evidence="3 10" id="KW-0732">Signal</keyword>
<evidence type="ECO:0000256" key="7">
    <source>
        <dbReference type="PIRSR" id="PIRSR615500-1"/>
    </source>
</evidence>
<organism evidence="15 16">
    <name type="scientific">Cuscuta campestris</name>
    <dbReference type="NCBI Taxonomy" id="132261"/>
    <lineage>
        <taxon>Eukaryota</taxon>
        <taxon>Viridiplantae</taxon>
        <taxon>Streptophyta</taxon>
        <taxon>Embryophyta</taxon>
        <taxon>Tracheophyta</taxon>
        <taxon>Spermatophyta</taxon>
        <taxon>Magnoliopsida</taxon>
        <taxon>eudicotyledons</taxon>
        <taxon>Gunneridae</taxon>
        <taxon>Pentapetalae</taxon>
        <taxon>asterids</taxon>
        <taxon>lamiids</taxon>
        <taxon>Solanales</taxon>
        <taxon>Convolvulaceae</taxon>
        <taxon>Cuscuteae</taxon>
        <taxon>Cuscuta</taxon>
        <taxon>Cuscuta subgen. Grammica</taxon>
        <taxon>Cuscuta sect. Cleistogrammica</taxon>
    </lineage>
</organism>
<dbReference type="InterPro" id="IPR015500">
    <property type="entry name" value="Peptidase_S8_subtilisin-rel"/>
</dbReference>
<proteinExistence type="inferred from homology"/>